<feature type="binding site" evidence="4">
    <location>
        <position position="134"/>
    </location>
    <ligand>
        <name>Zn(2+)</name>
        <dbReference type="ChEBI" id="CHEBI:29105"/>
    </ligand>
</feature>
<evidence type="ECO:0000256" key="1">
    <source>
        <dbReference type="ARBA" id="ARBA00012928"/>
    </source>
</evidence>
<evidence type="ECO:0000256" key="2">
    <source>
        <dbReference type="ARBA" id="ARBA00022679"/>
    </source>
</evidence>
<dbReference type="InterPro" id="IPR026591">
    <property type="entry name" value="Sirtuin_cat_small_dom_sf"/>
</dbReference>
<feature type="binding site" evidence="4">
    <location>
        <position position="137"/>
    </location>
    <ligand>
        <name>Zn(2+)</name>
        <dbReference type="ChEBI" id="CHEBI:29105"/>
    </ligand>
</feature>
<dbReference type="InterPro" id="IPR026590">
    <property type="entry name" value="Ssirtuin_cat_dom"/>
</dbReference>
<feature type="active site" description="Proton acceptor" evidence="4">
    <location>
        <position position="126"/>
    </location>
</feature>
<feature type="binding site" evidence="4">
    <location>
        <position position="156"/>
    </location>
    <ligand>
        <name>Zn(2+)</name>
        <dbReference type="ChEBI" id="CHEBI:29105"/>
    </ligand>
</feature>
<reference evidence="6 7" key="1">
    <citation type="submission" date="2017-08" db="EMBL/GenBank/DDBJ databases">
        <title>Infants hospitalized years apart are colonized by the same room-sourced microbial strains.</title>
        <authorList>
            <person name="Brooks B."/>
            <person name="Olm M.R."/>
            <person name="Firek B.A."/>
            <person name="Baker R."/>
            <person name="Thomas B.C."/>
            <person name="Morowitz M.J."/>
            <person name="Banfield J.F."/>
        </authorList>
    </citation>
    <scope>NUCLEOTIDE SEQUENCE [LARGE SCALE GENOMIC DNA]</scope>
    <source>
        <strain evidence="6">S2_005_002_R2_33</strain>
    </source>
</reference>
<dbReference type="EMBL" id="QFPX01000037">
    <property type="protein sequence ID" value="PZQ50561.1"/>
    <property type="molecule type" value="Genomic_DNA"/>
</dbReference>
<name>A0A2W5NAN0_9SPHN</name>
<evidence type="ECO:0000313" key="7">
    <source>
        <dbReference type="Proteomes" id="UP000249082"/>
    </source>
</evidence>
<dbReference type="Proteomes" id="UP000249082">
    <property type="component" value="Unassembled WGS sequence"/>
</dbReference>
<feature type="binding site" evidence="4">
    <location>
        <position position="153"/>
    </location>
    <ligand>
        <name>Zn(2+)</name>
        <dbReference type="ChEBI" id="CHEBI:29105"/>
    </ligand>
</feature>
<dbReference type="Gene3D" id="3.30.1600.10">
    <property type="entry name" value="SIR2/SIRT2 'Small Domain"/>
    <property type="match status" value="1"/>
</dbReference>
<accession>A0A2W5NAN0</accession>
<sequence>MRKPREDPARRNRENLLTNIVILTGAGISAESGIAPFRSSAAAWDDSRMEEICSAEAFAADRYRVHDFHDTRRAELERAAPNAAHRALARLEEHWAREGRGEFTLITQNVDNLHERAGSGEVLHMHGELNAARCENCERRFPWHRDLAVREDCPVCDEPALRPDVVLFGETPYHRRRAEELCGHANIFAAIGTSGLIHPAAGLVRYARENRAITIEVNLRRSGNPDFRRFFEGPATIAVPAMVDLLTSRIETAR</sequence>
<proteinExistence type="predicted"/>
<dbReference type="SUPFAM" id="SSF52467">
    <property type="entry name" value="DHS-like NAD/FAD-binding domain"/>
    <property type="match status" value="1"/>
</dbReference>
<keyword evidence="4" id="KW-0479">Metal-binding</keyword>
<evidence type="ECO:0000256" key="3">
    <source>
        <dbReference type="ARBA" id="ARBA00023027"/>
    </source>
</evidence>
<dbReference type="Gene3D" id="3.40.50.1220">
    <property type="entry name" value="TPP-binding domain"/>
    <property type="match status" value="1"/>
</dbReference>
<dbReference type="PROSITE" id="PS50305">
    <property type="entry name" value="SIRTUIN"/>
    <property type="match status" value="1"/>
</dbReference>
<dbReference type="PANTHER" id="PTHR11085:SF4">
    <property type="entry name" value="NAD-DEPENDENT PROTEIN DEACYLASE"/>
    <property type="match status" value="1"/>
</dbReference>
<feature type="domain" description="Deacetylase sirtuin-type" evidence="5">
    <location>
        <begin position="1"/>
        <end position="249"/>
    </location>
</feature>
<dbReference type="InterPro" id="IPR003000">
    <property type="entry name" value="Sirtuin"/>
</dbReference>
<evidence type="ECO:0000313" key="6">
    <source>
        <dbReference type="EMBL" id="PZQ50561.1"/>
    </source>
</evidence>
<organism evidence="6 7">
    <name type="scientific">Novosphingobium pentaromativorans</name>
    <dbReference type="NCBI Taxonomy" id="205844"/>
    <lineage>
        <taxon>Bacteria</taxon>
        <taxon>Pseudomonadati</taxon>
        <taxon>Pseudomonadota</taxon>
        <taxon>Alphaproteobacteria</taxon>
        <taxon>Sphingomonadales</taxon>
        <taxon>Sphingomonadaceae</taxon>
        <taxon>Novosphingobium</taxon>
    </lineage>
</organism>
<dbReference type="InterPro" id="IPR029035">
    <property type="entry name" value="DHS-like_NAD/FAD-binding_dom"/>
</dbReference>
<gene>
    <name evidence="6" type="ORF">DI555_22810</name>
</gene>
<dbReference type="GO" id="GO:0017136">
    <property type="term" value="F:histone deacetylase activity, NAD-dependent"/>
    <property type="evidence" value="ECO:0007669"/>
    <property type="project" value="TreeGrafter"/>
</dbReference>
<dbReference type="AlphaFoldDB" id="A0A2W5NAN0"/>
<dbReference type="EC" id="2.3.1.286" evidence="1"/>
<dbReference type="GO" id="GO:0070403">
    <property type="term" value="F:NAD+ binding"/>
    <property type="evidence" value="ECO:0007669"/>
    <property type="project" value="InterPro"/>
</dbReference>
<comment type="caution">
    <text evidence="6">The sequence shown here is derived from an EMBL/GenBank/DDBJ whole genome shotgun (WGS) entry which is preliminary data.</text>
</comment>
<dbReference type="InterPro" id="IPR050134">
    <property type="entry name" value="NAD-dep_sirtuin_deacylases"/>
</dbReference>
<protein>
    <recommendedName>
        <fullName evidence="1">protein acetyllysine N-acetyltransferase</fullName>
        <ecNumber evidence="1">2.3.1.286</ecNumber>
    </recommendedName>
</protein>
<evidence type="ECO:0000256" key="4">
    <source>
        <dbReference type="PROSITE-ProRule" id="PRU00236"/>
    </source>
</evidence>
<dbReference type="GO" id="GO:0046872">
    <property type="term" value="F:metal ion binding"/>
    <property type="evidence" value="ECO:0007669"/>
    <property type="project" value="UniProtKB-KW"/>
</dbReference>
<keyword evidence="4" id="KW-0862">Zinc</keyword>
<evidence type="ECO:0000259" key="5">
    <source>
        <dbReference type="PROSITE" id="PS50305"/>
    </source>
</evidence>
<dbReference type="PANTHER" id="PTHR11085">
    <property type="entry name" value="NAD-DEPENDENT PROTEIN DEACYLASE SIRTUIN-5, MITOCHONDRIAL-RELATED"/>
    <property type="match status" value="1"/>
</dbReference>
<dbReference type="Pfam" id="PF02146">
    <property type="entry name" value="SIR2"/>
    <property type="match status" value="1"/>
</dbReference>
<keyword evidence="3" id="KW-0520">NAD</keyword>
<keyword evidence="2" id="KW-0808">Transferase</keyword>